<accession>A0ABU3BUR8</accession>
<dbReference type="HAMAP" id="MF_00034">
    <property type="entry name" value="RuvC"/>
    <property type="match status" value="1"/>
</dbReference>
<evidence type="ECO:0000256" key="3">
    <source>
        <dbReference type="ARBA" id="ARBA00022722"/>
    </source>
</evidence>
<dbReference type="NCBIfam" id="TIGR00228">
    <property type="entry name" value="ruvC"/>
    <property type="match status" value="1"/>
</dbReference>
<feature type="binding site" evidence="12">
    <location>
        <position position="142"/>
    </location>
    <ligand>
        <name>Mg(2+)</name>
        <dbReference type="ChEBI" id="CHEBI:18420"/>
        <label>1</label>
    </ligand>
</feature>
<feature type="active site" evidence="12">
    <location>
        <position position="7"/>
    </location>
</feature>
<evidence type="ECO:0000256" key="6">
    <source>
        <dbReference type="ARBA" id="ARBA00022763"/>
    </source>
</evidence>
<keyword evidence="11 12" id="KW-0234">DNA repair</keyword>
<dbReference type="PROSITE" id="PS01321">
    <property type="entry name" value="RUVC"/>
    <property type="match status" value="1"/>
</dbReference>
<feature type="binding site" evidence="12">
    <location>
        <position position="70"/>
    </location>
    <ligand>
        <name>Mg(2+)</name>
        <dbReference type="ChEBI" id="CHEBI:18420"/>
        <label>2</label>
    </ligand>
</feature>
<evidence type="ECO:0000256" key="12">
    <source>
        <dbReference type="HAMAP-Rule" id="MF_00034"/>
    </source>
</evidence>
<keyword evidence="8 12" id="KW-0460">Magnesium</keyword>
<name>A0ABU3BUR8_9BACT</name>
<evidence type="ECO:0000256" key="5">
    <source>
        <dbReference type="ARBA" id="ARBA00022759"/>
    </source>
</evidence>
<evidence type="ECO:0000313" key="15">
    <source>
        <dbReference type="Proteomes" id="UP001267426"/>
    </source>
</evidence>
<evidence type="ECO:0000256" key="9">
    <source>
        <dbReference type="ARBA" id="ARBA00023125"/>
    </source>
</evidence>
<keyword evidence="15" id="KW-1185">Reference proteome</keyword>
<dbReference type="Proteomes" id="UP001267426">
    <property type="component" value="Unassembled WGS sequence"/>
</dbReference>
<dbReference type="InterPro" id="IPR002176">
    <property type="entry name" value="X-over_junc_endoDNase_RuvC"/>
</dbReference>
<evidence type="ECO:0000256" key="4">
    <source>
        <dbReference type="ARBA" id="ARBA00022723"/>
    </source>
</evidence>
<reference evidence="14 15" key="1">
    <citation type="submission" date="2023-09" db="EMBL/GenBank/DDBJ databases">
        <authorList>
            <person name="Rey-Velasco X."/>
        </authorList>
    </citation>
    <scope>NUCLEOTIDE SEQUENCE [LARGE SCALE GENOMIC DNA]</scope>
    <source>
        <strain evidence="14 15">F394</strain>
    </source>
</reference>
<feature type="active site" evidence="12">
    <location>
        <position position="70"/>
    </location>
</feature>
<dbReference type="InterPro" id="IPR020563">
    <property type="entry name" value="X-over_junc_endoDNase_Mg_BS"/>
</dbReference>
<keyword evidence="4 12" id="KW-0479">Metal-binding</keyword>
<dbReference type="SUPFAM" id="SSF53098">
    <property type="entry name" value="Ribonuclease H-like"/>
    <property type="match status" value="1"/>
</dbReference>
<evidence type="ECO:0000256" key="13">
    <source>
        <dbReference type="NCBIfam" id="TIGR00228"/>
    </source>
</evidence>
<keyword evidence="5 12" id="KW-0255">Endonuclease</keyword>
<evidence type="ECO:0000256" key="8">
    <source>
        <dbReference type="ARBA" id="ARBA00022842"/>
    </source>
</evidence>
<dbReference type="InterPro" id="IPR036397">
    <property type="entry name" value="RNaseH_sf"/>
</dbReference>
<evidence type="ECO:0000313" key="14">
    <source>
        <dbReference type="EMBL" id="MDT0633034.1"/>
    </source>
</evidence>
<comment type="caution">
    <text evidence="14">The sequence shown here is derived from an EMBL/GenBank/DDBJ whole genome shotgun (WGS) entry which is preliminary data.</text>
</comment>
<comment type="cofactor">
    <cofactor evidence="12">
        <name>Mg(2+)</name>
        <dbReference type="ChEBI" id="CHEBI:18420"/>
    </cofactor>
    <text evidence="12">Binds 2 Mg(2+) ion per subunit.</text>
</comment>
<keyword evidence="7 12" id="KW-0378">Hydrolase</keyword>
<dbReference type="PANTHER" id="PTHR30194">
    <property type="entry name" value="CROSSOVER JUNCTION ENDODEOXYRIBONUCLEASE RUVC"/>
    <property type="match status" value="1"/>
</dbReference>
<keyword evidence="10 12" id="KW-0233">DNA recombination</keyword>
<comment type="function">
    <text evidence="12">The RuvA-RuvB-RuvC complex processes Holliday junction (HJ) DNA during genetic recombination and DNA repair. Endonuclease that resolves HJ intermediates. Cleaves cruciform DNA by making single-stranded nicks across the HJ at symmetrical positions within the homologous arms, yielding a 5'-phosphate and a 3'-hydroxyl group; requires a central core of homology in the junction. The consensus cleavage sequence is 5'-(A/T)TT(C/G)-3'. Cleavage occurs on the 3'-side of the TT dinucleotide at the point of strand exchange. HJ branch migration catalyzed by RuvA-RuvB allows RuvC to scan DNA until it finds its consensus sequence, where it cleaves and resolves the cruciform DNA.</text>
</comment>
<protein>
    <recommendedName>
        <fullName evidence="12 13">Crossover junction endodeoxyribonuclease RuvC</fullName>
        <ecNumber evidence="12 13">3.1.21.10</ecNumber>
    </recommendedName>
    <alternativeName>
        <fullName evidence="12">Holliday junction nuclease RuvC</fullName>
    </alternativeName>
    <alternativeName>
        <fullName evidence="12">Holliday junction resolvase RuvC</fullName>
    </alternativeName>
</protein>
<evidence type="ECO:0000256" key="7">
    <source>
        <dbReference type="ARBA" id="ARBA00022801"/>
    </source>
</evidence>
<sequence length="183" mass="19854">MIVLGIDPGTRTAGFGVVETSGRGGRTERALDYGSIDLPADLDHTLRLQRIYERIIELVDQHHPDEVAVEVPFLGHNVQSMRKLVRVEATVMLAAMHRQIPVAQYAPAEVKKSVTGKGRATKDQVWFMIRALLGTTDDRGRDASDALAVALAHARRTQAGPAASGGAPKDWAAFIKANPGRVR</sequence>
<dbReference type="PRINTS" id="PR00696">
    <property type="entry name" value="RSOLVASERUVC"/>
</dbReference>
<keyword evidence="9 12" id="KW-0238">DNA-binding</keyword>
<dbReference type="InterPro" id="IPR012337">
    <property type="entry name" value="RNaseH-like_sf"/>
</dbReference>
<dbReference type="CDD" id="cd16962">
    <property type="entry name" value="RuvC"/>
    <property type="match status" value="1"/>
</dbReference>
<evidence type="ECO:0000256" key="2">
    <source>
        <dbReference type="ARBA" id="ARBA00022490"/>
    </source>
</evidence>
<keyword evidence="3 12" id="KW-0540">Nuclease</keyword>
<dbReference type="Pfam" id="PF02075">
    <property type="entry name" value="RuvC"/>
    <property type="match status" value="1"/>
</dbReference>
<keyword evidence="2 12" id="KW-0963">Cytoplasm</keyword>
<feature type="active site" evidence="12">
    <location>
        <position position="142"/>
    </location>
</feature>
<gene>
    <name evidence="12 14" type="primary">ruvC</name>
    <name evidence="14" type="ORF">RM540_14855</name>
</gene>
<comment type="subcellular location">
    <subcellularLocation>
        <location evidence="12">Cytoplasm</location>
    </subcellularLocation>
</comment>
<feature type="binding site" evidence="12">
    <location>
        <position position="7"/>
    </location>
    <ligand>
        <name>Mg(2+)</name>
        <dbReference type="ChEBI" id="CHEBI:18420"/>
        <label>1</label>
    </ligand>
</feature>
<proteinExistence type="inferred from homology"/>
<organism evidence="14 15">
    <name type="scientific">Rubrivirga litoralis</name>
    <dbReference type="NCBI Taxonomy" id="3075598"/>
    <lineage>
        <taxon>Bacteria</taxon>
        <taxon>Pseudomonadati</taxon>
        <taxon>Rhodothermota</taxon>
        <taxon>Rhodothermia</taxon>
        <taxon>Rhodothermales</taxon>
        <taxon>Rubricoccaceae</taxon>
        <taxon>Rubrivirga</taxon>
    </lineage>
</organism>
<keyword evidence="6 12" id="KW-0227">DNA damage</keyword>
<dbReference type="EC" id="3.1.21.10" evidence="12 13"/>
<evidence type="ECO:0000256" key="11">
    <source>
        <dbReference type="ARBA" id="ARBA00023204"/>
    </source>
</evidence>
<dbReference type="PANTHER" id="PTHR30194:SF3">
    <property type="entry name" value="CROSSOVER JUNCTION ENDODEOXYRIBONUCLEASE RUVC"/>
    <property type="match status" value="1"/>
</dbReference>
<evidence type="ECO:0000256" key="10">
    <source>
        <dbReference type="ARBA" id="ARBA00023172"/>
    </source>
</evidence>
<dbReference type="Gene3D" id="3.30.420.10">
    <property type="entry name" value="Ribonuclease H-like superfamily/Ribonuclease H"/>
    <property type="match status" value="1"/>
</dbReference>
<dbReference type="EMBL" id="JAVRHT010000048">
    <property type="protein sequence ID" value="MDT0633034.1"/>
    <property type="molecule type" value="Genomic_DNA"/>
</dbReference>
<comment type="similarity">
    <text evidence="1 12">Belongs to the RuvC family.</text>
</comment>
<comment type="subunit">
    <text evidence="12">Homodimer which binds Holliday junction (HJ) DNA. The HJ becomes 2-fold symmetrical on binding to RuvC with unstacked arms; it has a different conformation from HJ DNA in complex with RuvA. In the full resolvosome a probable DNA-RuvA(4)-RuvB(12)-RuvC(2) complex forms which resolves the HJ.</text>
</comment>
<dbReference type="RefSeq" id="WP_311665524.1">
    <property type="nucleotide sequence ID" value="NZ_JAVRHT010000048.1"/>
</dbReference>
<evidence type="ECO:0000256" key="1">
    <source>
        <dbReference type="ARBA" id="ARBA00009518"/>
    </source>
</evidence>
<comment type="catalytic activity">
    <reaction evidence="12">
        <text>Endonucleolytic cleavage at a junction such as a reciprocal single-stranded crossover between two homologous DNA duplexes (Holliday junction).</text>
        <dbReference type="EC" id="3.1.21.10"/>
    </reaction>
</comment>